<gene>
    <name evidence="2" type="ORF">UFOPK3662_03364</name>
</gene>
<proteinExistence type="predicted"/>
<sequence length="193" mass="21107">MTFDPSKVPGGDVGLWGDECQGKALEALKQADWRGVYDWTKSWVGWGGGAWLPGAWLLYATSGLLHGQPKSAVHTLDLALSTWIEGPRDRAALTWCRGVLVWRDLRDPRTALLDLEAVHDDVPAWLDTDTSLRLERCEEAAGASRKRVPSVKPRPELSPPPTGRGFVAPPVGDHVDGTRPAVWDAVASHFETP</sequence>
<dbReference type="EMBL" id="CAFBMW010000039">
    <property type="protein sequence ID" value="CAB4962774.1"/>
    <property type="molecule type" value="Genomic_DNA"/>
</dbReference>
<evidence type="ECO:0000256" key="1">
    <source>
        <dbReference type="SAM" id="MobiDB-lite"/>
    </source>
</evidence>
<name>A0A6J7LAP7_9ZZZZ</name>
<protein>
    <submittedName>
        <fullName evidence="2">Unannotated protein</fullName>
    </submittedName>
</protein>
<dbReference type="AlphaFoldDB" id="A0A6J7LAP7"/>
<feature type="region of interest" description="Disordered" evidence="1">
    <location>
        <begin position="143"/>
        <end position="179"/>
    </location>
</feature>
<evidence type="ECO:0000313" key="2">
    <source>
        <dbReference type="EMBL" id="CAB4962774.1"/>
    </source>
</evidence>
<organism evidence="2">
    <name type="scientific">freshwater metagenome</name>
    <dbReference type="NCBI Taxonomy" id="449393"/>
    <lineage>
        <taxon>unclassified sequences</taxon>
        <taxon>metagenomes</taxon>
        <taxon>ecological metagenomes</taxon>
    </lineage>
</organism>
<reference evidence="2" key="1">
    <citation type="submission" date="2020-05" db="EMBL/GenBank/DDBJ databases">
        <authorList>
            <person name="Chiriac C."/>
            <person name="Salcher M."/>
            <person name="Ghai R."/>
            <person name="Kavagutti S V."/>
        </authorList>
    </citation>
    <scope>NUCLEOTIDE SEQUENCE</scope>
</reference>
<accession>A0A6J7LAP7</accession>